<evidence type="ECO:0000256" key="5">
    <source>
        <dbReference type="SAM" id="MobiDB-lite"/>
    </source>
</evidence>
<proteinExistence type="predicted"/>
<evidence type="ECO:0000259" key="7">
    <source>
        <dbReference type="PROSITE" id="PS51123"/>
    </source>
</evidence>
<dbReference type="Proteomes" id="UP000243232">
    <property type="component" value="Chromosome I"/>
</dbReference>
<gene>
    <name evidence="8" type="ORF">SAMN05216296_2304</name>
</gene>
<protein>
    <submittedName>
        <fullName evidence="8">Outer membrane protein OmpA</fullName>
    </submittedName>
</protein>
<feature type="region of interest" description="Disordered" evidence="5">
    <location>
        <begin position="208"/>
        <end position="243"/>
    </location>
</feature>
<dbReference type="PANTHER" id="PTHR30329">
    <property type="entry name" value="STATOR ELEMENT OF FLAGELLAR MOTOR COMPLEX"/>
    <property type="match status" value="1"/>
</dbReference>
<dbReference type="SUPFAM" id="SSF103088">
    <property type="entry name" value="OmpA-like"/>
    <property type="match status" value="1"/>
</dbReference>
<dbReference type="EMBL" id="LT629785">
    <property type="protein sequence ID" value="SDU19092.1"/>
    <property type="molecule type" value="Genomic_DNA"/>
</dbReference>
<dbReference type="RefSeq" id="WP_090195267.1">
    <property type="nucleotide sequence ID" value="NZ_LT629785.1"/>
</dbReference>
<accession>A0A1H2GHU5</accession>
<evidence type="ECO:0000256" key="3">
    <source>
        <dbReference type="ARBA" id="ARBA00023237"/>
    </source>
</evidence>
<dbReference type="SUPFAM" id="SSF103647">
    <property type="entry name" value="TSP type-3 repeat"/>
    <property type="match status" value="1"/>
</dbReference>
<keyword evidence="2 4" id="KW-0472">Membrane</keyword>
<name>A0A1H2GHU5_9PSED</name>
<dbReference type="InterPro" id="IPR028974">
    <property type="entry name" value="TSP_type-3_rpt"/>
</dbReference>
<evidence type="ECO:0000256" key="4">
    <source>
        <dbReference type="PROSITE-ProRule" id="PRU00473"/>
    </source>
</evidence>
<dbReference type="PROSITE" id="PS51257">
    <property type="entry name" value="PROKAR_LIPOPROTEIN"/>
    <property type="match status" value="1"/>
</dbReference>
<reference evidence="9" key="1">
    <citation type="submission" date="2016-10" db="EMBL/GenBank/DDBJ databases">
        <authorList>
            <person name="Varghese N."/>
            <person name="Submissions S."/>
        </authorList>
    </citation>
    <scope>NUCLEOTIDE SEQUENCE [LARGE SCALE GENOMIC DNA]</scope>
    <source>
        <strain evidence="9">DSM 17875</strain>
    </source>
</reference>
<dbReference type="PANTHER" id="PTHR30329:SF21">
    <property type="entry name" value="LIPOPROTEIN YIAD-RELATED"/>
    <property type="match status" value="1"/>
</dbReference>
<evidence type="ECO:0000313" key="9">
    <source>
        <dbReference type="Proteomes" id="UP000243232"/>
    </source>
</evidence>
<dbReference type="OrthoDB" id="1149075at2"/>
<dbReference type="InterPro" id="IPR050330">
    <property type="entry name" value="Bact_OuterMem_StrucFunc"/>
</dbReference>
<sequence length="243" mass="24865">MRNSFSQRFIPFLLAAGVLSGCASTSSNGEAVLNQDNWPICTAIGAVAGGGLGAIESSTGAAIGAGLGAVVGSLICYTLDGDQDADGVHDRRDTCPETPAGSKVFPNGCPVKVYPDKVPAEVVAPPQDEVIVLSDLGGVMFATGSAELSGDSKDLLADIANRLNGQPMIGAKVVGYTDSVGSEASNKLLSERRARSVSDFLVSQGVPADKLTQEGLGESNPVGDNETAEGRAANRRVEISVDR</sequence>
<feature type="domain" description="OmpA-like" evidence="7">
    <location>
        <begin position="127"/>
        <end position="243"/>
    </location>
</feature>
<dbReference type="PRINTS" id="PR01023">
    <property type="entry name" value="NAFLGMOTY"/>
</dbReference>
<dbReference type="InterPro" id="IPR006664">
    <property type="entry name" value="OMP_bac"/>
</dbReference>
<keyword evidence="9" id="KW-1185">Reference proteome</keyword>
<dbReference type="InterPro" id="IPR036737">
    <property type="entry name" value="OmpA-like_sf"/>
</dbReference>
<dbReference type="InterPro" id="IPR006665">
    <property type="entry name" value="OmpA-like"/>
</dbReference>
<feature type="chain" id="PRO_5009274839" evidence="6">
    <location>
        <begin position="24"/>
        <end position="243"/>
    </location>
</feature>
<organism evidence="8 9">
    <name type="scientific">Pseudomonas pohangensis</name>
    <dbReference type="NCBI Taxonomy" id="364197"/>
    <lineage>
        <taxon>Bacteria</taxon>
        <taxon>Pseudomonadati</taxon>
        <taxon>Pseudomonadota</taxon>
        <taxon>Gammaproteobacteria</taxon>
        <taxon>Pseudomonadales</taxon>
        <taxon>Pseudomonadaceae</taxon>
        <taxon>Pseudomonas</taxon>
    </lineage>
</organism>
<dbReference type="PROSITE" id="PS51123">
    <property type="entry name" value="OMPA_2"/>
    <property type="match status" value="1"/>
</dbReference>
<dbReference type="Pfam" id="PF00691">
    <property type="entry name" value="OmpA"/>
    <property type="match status" value="1"/>
</dbReference>
<dbReference type="Gene3D" id="3.30.1330.60">
    <property type="entry name" value="OmpA-like domain"/>
    <property type="match status" value="1"/>
</dbReference>
<dbReference type="GO" id="GO:0009279">
    <property type="term" value="C:cell outer membrane"/>
    <property type="evidence" value="ECO:0007669"/>
    <property type="project" value="UniProtKB-SubCell"/>
</dbReference>
<evidence type="ECO:0000313" key="8">
    <source>
        <dbReference type="EMBL" id="SDU19092.1"/>
    </source>
</evidence>
<evidence type="ECO:0000256" key="1">
    <source>
        <dbReference type="ARBA" id="ARBA00004442"/>
    </source>
</evidence>
<keyword evidence="6" id="KW-0732">Signal</keyword>
<evidence type="ECO:0000256" key="6">
    <source>
        <dbReference type="SAM" id="SignalP"/>
    </source>
</evidence>
<feature type="signal peptide" evidence="6">
    <location>
        <begin position="1"/>
        <end position="23"/>
    </location>
</feature>
<dbReference type="GO" id="GO:0005509">
    <property type="term" value="F:calcium ion binding"/>
    <property type="evidence" value="ECO:0007669"/>
    <property type="project" value="InterPro"/>
</dbReference>
<dbReference type="CDD" id="cd07185">
    <property type="entry name" value="OmpA_C-like"/>
    <property type="match status" value="1"/>
</dbReference>
<dbReference type="STRING" id="364197.SAMN05216296_2304"/>
<dbReference type="PRINTS" id="PR01021">
    <property type="entry name" value="OMPADOMAIN"/>
</dbReference>
<keyword evidence="3" id="KW-0998">Cell outer membrane</keyword>
<comment type="subcellular location">
    <subcellularLocation>
        <location evidence="1">Cell outer membrane</location>
    </subcellularLocation>
</comment>
<evidence type="ECO:0000256" key="2">
    <source>
        <dbReference type="ARBA" id="ARBA00023136"/>
    </source>
</evidence>
<dbReference type="AlphaFoldDB" id="A0A1H2GHU5"/>